<dbReference type="Proteomes" id="UP000589716">
    <property type="component" value="Unassembled WGS sequence"/>
</dbReference>
<organism evidence="2 3">
    <name type="scientific">Ottowia beijingensis</name>
    <dbReference type="NCBI Taxonomy" id="1207057"/>
    <lineage>
        <taxon>Bacteria</taxon>
        <taxon>Pseudomonadati</taxon>
        <taxon>Pseudomonadota</taxon>
        <taxon>Betaproteobacteria</taxon>
        <taxon>Burkholderiales</taxon>
        <taxon>Comamonadaceae</taxon>
        <taxon>Ottowia</taxon>
    </lineage>
</organism>
<gene>
    <name evidence="2" type="ORF">H0I39_00880</name>
</gene>
<keyword evidence="3" id="KW-1185">Reference proteome</keyword>
<dbReference type="EMBL" id="JACCKX010000001">
    <property type="protein sequence ID" value="NZA00694.1"/>
    <property type="molecule type" value="Genomic_DNA"/>
</dbReference>
<comment type="caution">
    <text evidence="2">The sequence shown here is derived from an EMBL/GenBank/DDBJ whole genome shotgun (WGS) entry which is preliminary data.</text>
</comment>
<proteinExistence type="predicted"/>
<evidence type="ECO:0000256" key="1">
    <source>
        <dbReference type="SAM" id="MobiDB-lite"/>
    </source>
</evidence>
<reference evidence="2 3" key="1">
    <citation type="submission" date="2020-07" db="EMBL/GenBank/DDBJ databases">
        <authorList>
            <person name="Maaloum M."/>
        </authorList>
    </citation>
    <scope>NUCLEOTIDE SEQUENCE [LARGE SCALE GENOMIC DNA]</scope>
    <source>
        <strain evidence="2 3">GCS-AN-3</strain>
    </source>
</reference>
<dbReference type="RefSeq" id="WP_180549246.1">
    <property type="nucleotide sequence ID" value="NZ_JACCKX010000001.1"/>
</dbReference>
<sequence length="120" mass="13387">MSHEIKGNITLPEWPNYDGESICMQDASYHTPCWRHWLNRQKVSGMPDLTWDELHGLWTETFGAVETAAPKNTSVAAIERLLQKPPRQPADGRAHGRGGARLTLPSTPFVGSFYTQGKPS</sequence>
<feature type="region of interest" description="Disordered" evidence="1">
    <location>
        <begin position="84"/>
        <end position="120"/>
    </location>
</feature>
<evidence type="ECO:0000313" key="2">
    <source>
        <dbReference type="EMBL" id="NZA00694.1"/>
    </source>
</evidence>
<protein>
    <submittedName>
        <fullName evidence="2">Uncharacterized protein</fullName>
    </submittedName>
</protein>
<accession>A0A853IST5</accession>
<dbReference type="AlphaFoldDB" id="A0A853IST5"/>
<evidence type="ECO:0000313" key="3">
    <source>
        <dbReference type="Proteomes" id="UP000589716"/>
    </source>
</evidence>
<name>A0A853IST5_9BURK</name>